<feature type="compositionally biased region" description="Low complexity" evidence="2">
    <location>
        <begin position="455"/>
        <end position="489"/>
    </location>
</feature>
<dbReference type="InterPro" id="IPR038440">
    <property type="entry name" value="FimV_C_sf"/>
</dbReference>
<evidence type="ECO:0000259" key="3">
    <source>
        <dbReference type="Pfam" id="PF25800"/>
    </source>
</evidence>
<evidence type="ECO:0000313" key="4">
    <source>
        <dbReference type="EMBL" id="KAF1690131.1"/>
    </source>
</evidence>
<name>A0A921TGM7_9GAMM</name>
<dbReference type="AlphaFoldDB" id="A0A921TGM7"/>
<dbReference type="NCBIfam" id="TIGR03505">
    <property type="entry name" value="FimV_core"/>
    <property type="match status" value="1"/>
</dbReference>
<dbReference type="InterPro" id="IPR057840">
    <property type="entry name" value="FimV_N"/>
</dbReference>
<accession>A0A921TGM7</accession>
<dbReference type="InterPro" id="IPR020012">
    <property type="entry name" value="LysM_FimV"/>
</dbReference>
<feature type="region of interest" description="Disordered" evidence="2">
    <location>
        <begin position="151"/>
        <end position="191"/>
    </location>
</feature>
<sequence length="554" mass="56498">MLALSLWLLSGGAMALGLGQIRVLSGPGQPLLAEIPIISNEPGELESAQVRLASPETFVRVGLQPPQGLVRDLRFEIASDAQGRAVVRVTSTRPVDTPAVAFLVEVDWGRGRLVREYSALVAAPETAVAIEAPSIAAPQAAPSNTIAREPAPAVTAPAAAPPAPAADSVPPRPAATAPAPAPTAAADGSLRVQRGQTLSQLAAGMDRGGHDLNQAMVALLRANPQAFIGGNIHRLRAGAGLRMPTAEDYAGLDAATAAALVREQTAQWRPATAAVPQPAGAGEAAAAPRSAPAAAPAPVAGARLEIAPAAAAEGAQATRSGLGAGGEGDMLANEQLRQAREDLAARDSELQELRSRVEELEKLHQQQMRLIELKDSELAAAQQRLAQLEQQQSAGGTPLWLWGGLGLLVGAAVVGWLGRRPRPLPIPVQRGTGFAAASRAAAVPGAAPADPVVAVGAPEEPHPAAGPEEAPAEPEAAPDAPAPAAEAPAWHTAQAPDAGAPLNPLPAGRERLELAIAYLDLGDVETARTLLNEVVAGADPAAREEAAQLLREIG</sequence>
<dbReference type="EMBL" id="PDWK01000010">
    <property type="protein sequence ID" value="KAF1690131.1"/>
    <property type="molecule type" value="Genomic_DNA"/>
</dbReference>
<proteinExistence type="predicted"/>
<feature type="coiled-coil region" evidence="1">
    <location>
        <begin position="333"/>
        <end position="391"/>
    </location>
</feature>
<dbReference type="NCBIfam" id="TIGR03504">
    <property type="entry name" value="FimV_Cterm"/>
    <property type="match status" value="1"/>
</dbReference>
<organism evidence="4 5">
    <name type="scientific">Pseudoxanthomonas taiwanensis</name>
    <dbReference type="NCBI Taxonomy" id="176598"/>
    <lineage>
        <taxon>Bacteria</taxon>
        <taxon>Pseudomonadati</taxon>
        <taxon>Pseudomonadota</taxon>
        <taxon>Gammaproteobacteria</taxon>
        <taxon>Lysobacterales</taxon>
        <taxon>Lysobacteraceae</taxon>
        <taxon>Pseudoxanthomonas</taxon>
    </lineage>
</organism>
<feature type="region of interest" description="Disordered" evidence="2">
    <location>
        <begin position="455"/>
        <end position="502"/>
    </location>
</feature>
<dbReference type="Gene3D" id="1.20.58.2200">
    <property type="match status" value="1"/>
</dbReference>
<comment type="caution">
    <text evidence="4">The sequence shown here is derived from an EMBL/GenBank/DDBJ whole genome shotgun (WGS) entry which is preliminary data.</text>
</comment>
<gene>
    <name evidence="4" type="ORF">CR938_03250</name>
</gene>
<feature type="compositionally biased region" description="Low complexity" evidence="2">
    <location>
        <begin position="165"/>
        <end position="186"/>
    </location>
</feature>
<keyword evidence="5" id="KW-1185">Reference proteome</keyword>
<keyword evidence="1" id="KW-0175">Coiled coil</keyword>
<protein>
    <submittedName>
        <fullName evidence="4">Ferrous iron transporter B</fullName>
    </submittedName>
</protein>
<evidence type="ECO:0000256" key="2">
    <source>
        <dbReference type="SAM" id="MobiDB-lite"/>
    </source>
</evidence>
<feature type="domain" description="FimV N-terminal" evidence="3">
    <location>
        <begin position="16"/>
        <end position="124"/>
    </location>
</feature>
<dbReference type="Pfam" id="PF25800">
    <property type="entry name" value="FimV_N"/>
    <property type="match status" value="1"/>
</dbReference>
<dbReference type="Proteomes" id="UP000717981">
    <property type="component" value="Unassembled WGS sequence"/>
</dbReference>
<reference evidence="4" key="1">
    <citation type="submission" date="2017-10" db="EMBL/GenBank/DDBJ databases">
        <title>Whole genome sequencing of members of genus Pseudoxanthomonas.</title>
        <authorList>
            <person name="Kumar S."/>
            <person name="Bansal K."/>
            <person name="Kaur A."/>
            <person name="Patil P."/>
            <person name="Sharma S."/>
            <person name="Patil P.B."/>
        </authorList>
    </citation>
    <scope>NUCLEOTIDE SEQUENCE</scope>
    <source>
        <strain evidence="4">DSM 22914</strain>
    </source>
</reference>
<evidence type="ECO:0000313" key="5">
    <source>
        <dbReference type="Proteomes" id="UP000717981"/>
    </source>
</evidence>
<dbReference type="InterPro" id="IPR020011">
    <property type="entry name" value="FimV_C"/>
</dbReference>
<evidence type="ECO:0000256" key="1">
    <source>
        <dbReference type="SAM" id="Coils"/>
    </source>
</evidence>